<dbReference type="Gene3D" id="3.60.21.70">
    <property type="entry name" value="PhoD-like phosphatase"/>
    <property type="match status" value="1"/>
</dbReference>
<dbReference type="Gene3D" id="2.60.40.380">
    <property type="entry name" value="Purple acid phosphatase-like, N-terminal"/>
    <property type="match status" value="1"/>
</dbReference>
<dbReference type="CDD" id="cd00063">
    <property type="entry name" value="FN3"/>
    <property type="match status" value="1"/>
</dbReference>
<dbReference type="EMBL" id="JAPOHD010000027">
    <property type="protein sequence ID" value="MCY1721304.1"/>
    <property type="molecule type" value="Genomic_DNA"/>
</dbReference>
<dbReference type="RefSeq" id="WP_343333635.1">
    <property type="nucleotide sequence ID" value="NZ_JAPOHD010000027.1"/>
</dbReference>
<dbReference type="InterPro" id="IPR018946">
    <property type="entry name" value="PhoD-like_MPP"/>
</dbReference>
<gene>
    <name evidence="2" type="ORF">OU798_13175</name>
</gene>
<organism evidence="2 3">
    <name type="scientific">Draconibacterium aestuarii</name>
    <dbReference type="NCBI Taxonomy" id="2998507"/>
    <lineage>
        <taxon>Bacteria</taxon>
        <taxon>Pseudomonadati</taxon>
        <taxon>Bacteroidota</taxon>
        <taxon>Bacteroidia</taxon>
        <taxon>Marinilabiliales</taxon>
        <taxon>Prolixibacteraceae</taxon>
        <taxon>Draconibacterium</taxon>
    </lineage>
</organism>
<dbReference type="InterPro" id="IPR029052">
    <property type="entry name" value="Metallo-depent_PP-like"/>
</dbReference>
<dbReference type="InterPro" id="IPR003961">
    <property type="entry name" value="FN3_dom"/>
</dbReference>
<dbReference type="PANTHER" id="PTHR43606:SF1">
    <property type="entry name" value="PHOD-LIKE PHOSPHATASE METALLOPHOSPHATASE DOMAIN-CONTAINING PROTEIN"/>
    <property type="match status" value="1"/>
</dbReference>
<dbReference type="InterPro" id="IPR038607">
    <property type="entry name" value="PhoD-like_sf"/>
</dbReference>
<dbReference type="PANTHER" id="PTHR43606">
    <property type="entry name" value="PHOSPHATASE, PUTATIVE (AFU_ORTHOLOGUE AFUA_6G08710)-RELATED"/>
    <property type="match status" value="1"/>
</dbReference>
<evidence type="ECO:0000313" key="3">
    <source>
        <dbReference type="Proteomes" id="UP001145087"/>
    </source>
</evidence>
<sequence length="489" mass="56642">MKSYPDQVFVIFIFLVIASCTTKKETDGPYFGNGFHNGWADQNSIVLWTRLTQNPDGNSKGSKFIDISADKMRALDKEADAAKIHAAQIPEGLTLNDMESACSGAAGEVKLTYYPLTNREQKTELDWIKVDNEKNFTTQWKLSNLTPGSKYVVEIEARLNENSKVSDKIAGAFRTPPAQEVTEEIEFCVVTCHDFWRKDTTDGHKIYDAMMKLFPDFYVHTGDIEYYDKPQPWAMTEELMRFKWDRIFALPLQRRFLSQVTTYFQKDDHDVLRDDAYPGMRYGTVSWERGLEIFAKEQFPSHNKDYKTVRWGKDLQIWITEGRNYRSPNNIPDGPEKTIFGDEQKQWLFKTLKESDATFKVIINANPILGPDRDSKNDNYSNKTYQTEGDEIRDYINQFDNVYLCNGDRHWQYVTHFEDTNLWEFSCGAGADMHAGGWKQEDLRPEHRFLRVKGGFLKANVERVNGTPTLTFEHCDVDGNVVHKEVFTK</sequence>
<dbReference type="AlphaFoldDB" id="A0A9X3J598"/>
<dbReference type="InterPro" id="IPR052900">
    <property type="entry name" value="Phospholipid_Metab_Enz"/>
</dbReference>
<evidence type="ECO:0000313" key="2">
    <source>
        <dbReference type="EMBL" id="MCY1721304.1"/>
    </source>
</evidence>
<dbReference type="PROSITE" id="PS51257">
    <property type="entry name" value="PROKAR_LIPOPROTEIN"/>
    <property type="match status" value="1"/>
</dbReference>
<keyword evidence="3" id="KW-1185">Reference proteome</keyword>
<evidence type="ECO:0000259" key="1">
    <source>
        <dbReference type="Pfam" id="PF09423"/>
    </source>
</evidence>
<accession>A0A9X3J598</accession>
<name>A0A9X3J598_9BACT</name>
<dbReference type="SUPFAM" id="SSF56300">
    <property type="entry name" value="Metallo-dependent phosphatases"/>
    <property type="match status" value="1"/>
</dbReference>
<feature type="domain" description="PhoD-like phosphatase metallophosphatase" evidence="1">
    <location>
        <begin position="301"/>
        <end position="429"/>
    </location>
</feature>
<protein>
    <submittedName>
        <fullName evidence="2">Alkaline phosphatase D family protein</fullName>
    </submittedName>
</protein>
<comment type="caution">
    <text evidence="2">The sequence shown here is derived from an EMBL/GenBank/DDBJ whole genome shotgun (WGS) entry which is preliminary data.</text>
</comment>
<dbReference type="Pfam" id="PF09423">
    <property type="entry name" value="PhoD"/>
    <property type="match status" value="1"/>
</dbReference>
<reference evidence="2" key="1">
    <citation type="submission" date="2022-11" db="EMBL/GenBank/DDBJ databases">
        <title>Marilongibacter aestuarii gen. nov., sp. nov., isolated from tidal flat sediment.</title>
        <authorList>
            <person name="Jiayan W."/>
        </authorList>
    </citation>
    <scope>NUCLEOTIDE SEQUENCE</scope>
    <source>
        <strain evidence="2">Z1-6</strain>
    </source>
</reference>
<dbReference type="Proteomes" id="UP001145087">
    <property type="component" value="Unassembled WGS sequence"/>
</dbReference>
<proteinExistence type="predicted"/>